<evidence type="ECO:0000313" key="2">
    <source>
        <dbReference type="Proteomes" id="UP001551695"/>
    </source>
</evidence>
<reference evidence="1 2" key="1">
    <citation type="submission" date="2024-06" db="EMBL/GenBank/DDBJ databases">
        <title>The Natural Products Discovery Center: Release of the First 8490 Sequenced Strains for Exploring Actinobacteria Biosynthetic Diversity.</title>
        <authorList>
            <person name="Kalkreuter E."/>
            <person name="Kautsar S.A."/>
            <person name="Yang D."/>
            <person name="Bader C.D."/>
            <person name="Teijaro C.N."/>
            <person name="Fluegel L."/>
            <person name="Davis C.M."/>
            <person name="Simpson J.R."/>
            <person name="Lauterbach L."/>
            <person name="Steele A.D."/>
            <person name="Gui C."/>
            <person name="Meng S."/>
            <person name="Li G."/>
            <person name="Viehrig K."/>
            <person name="Ye F."/>
            <person name="Su P."/>
            <person name="Kiefer A.F."/>
            <person name="Nichols A."/>
            <person name="Cepeda A.J."/>
            <person name="Yan W."/>
            <person name="Fan B."/>
            <person name="Jiang Y."/>
            <person name="Adhikari A."/>
            <person name="Zheng C.-J."/>
            <person name="Schuster L."/>
            <person name="Cowan T.M."/>
            <person name="Smanski M.J."/>
            <person name="Chevrette M.G."/>
            <person name="De Carvalho L.P.S."/>
            <person name="Shen B."/>
        </authorList>
    </citation>
    <scope>NUCLEOTIDE SEQUENCE [LARGE SCALE GENOMIC DNA]</scope>
    <source>
        <strain evidence="1 2">NPDC050403</strain>
    </source>
</reference>
<evidence type="ECO:0000313" key="1">
    <source>
        <dbReference type="EMBL" id="MEV0710698.1"/>
    </source>
</evidence>
<evidence type="ECO:0008006" key="3">
    <source>
        <dbReference type="Google" id="ProtNLM"/>
    </source>
</evidence>
<sequence length="44" mass="4936">MVAQTDLYALGLVLRELLTGDRVMTVSTPYSVWQNKSTGPRRNP</sequence>
<gene>
    <name evidence="1" type="ORF">AB0I48_24335</name>
</gene>
<protein>
    <recommendedName>
        <fullName evidence="3">Protein kinase domain-containing protein</fullName>
    </recommendedName>
</protein>
<accession>A0ABV3FZA0</accession>
<organism evidence="1 2">
    <name type="scientific">Nocardia aurea</name>
    <dbReference type="NCBI Taxonomy" id="2144174"/>
    <lineage>
        <taxon>Bacteria</taxon>
        <taxon>Bacillati</taxon>
        <taxon>Actinomycetota</taxon>
        <taxon>Actinomycetes</taxon>
        <taxon>Mycobacteriales</taxon>
        <taxon>Nocardiaceae</taxon>
        <taxon>Nocardia</taxon>
    </lineage>
</organism>
<dbReference type="Proteomes" id="UP001551695">
    <property type="component" value="Unassembled WGS sequence"/>
</dbReference>
<dbReference type="EMBL" id="JBFAKC010000011">
    <property type="protein sequence ID" value="MEV0710698.1"/>
    <property type="molecule type" value="Genomic_DNA"/>
</dbReference>
<keyword evidence="2" id="KW-1185">Reference proteome</keyword>
<dbReference type="RefSeq" id="WP_357786670.1">
    <property type="nucleotide sequence ID" value="NZ_JBFAKC010000011.1"/>
</dbReference>
<name>A0ABV3FZA0_9NOCA</name>
<proteinExistence type="predicted"/>
<comment type="caution">
    <text evidence="1">The sequence shown here is derived from an EMBL/GenBank/DDBJ whole genome shotgun (WGS) entry which is preliminary data.</text>
</comment>